<dbReference type="Gene3D" id="1.10.630.10">
    <property type="entry name" value="Cytochrome P450"/>
    <property type="match status" value="1"/>
</dbReference>
<dbReference type="PANTHER" id="PTHR24305">
    <property type="entry name" value="CYTOCHROME P450"/>
    <property type="match status" value="1"/>
</dbReference>
<evidence type="ECO:0000256" key="3">
    <source>
        <dbReference type="ARBA" id="ARBA00022617"/>
    </source>
</evidence>
<dbReference type="AlphaFoldDB" id="A0A8H4PVE1"/>
<feature type="signal peptide" evidence="9">
    <location>
        <begin position="1"/>
        <end position="34"/>
    </location>
</feature>
<proteinExistence type="inferred from homology"/>
<dbReference type="SUPFAM" id="SSF48264">
    <property type="entry name" value="Cytochrome P450"/>
    <property type="match status" value="1"/>
</dbReference>
<dbReference type="CDD" id="cd11059">
    <property type="entry name" value="CYP_fungal"/>
    <property type="match status" value="1"/>
</dbReference>
<evidence type="ECO:0000256" key="5">
    <source>
        <dbReference type="ARBA" id="ARBA00023002"/>
    </source>
</evidence>
<evidence type="ECO:0000256" key="7">
    <source>
        <dbReference type="PIRSR" id="PIRSR602401-1"/>
    </source>
</evidence>
<evidence type="ECO:0000256" key="6">
    <source>
        <dbReference type="ARBA" id="ARBA00023004"/>
    </source>
</evidence>
<dbReference type="GO" id="GO:0016705">
    <property type="term" value="F:oxidoreductase activity, acting on paired donors, with incorporation or reduction of molecular oxygen"/>
    <property type="evidence" value="ECO:0007669"/>
    <property type="project" value="InterPro"/>
</dbReference>
<comment type="caution">
    <text evidence="10">The sequence shown here is derived from an EMBL/GenBank/DDBJ whole genome shotgun (WGS) entry which is preliminary data.</text>
</comment>
<feature type="binding site" description="axial binding residue" evidence="7">
    <location>
        <position position="436"/>
    </location>
    <ligand>
        <name>heme</name>
        <dbReference type="ChEBI" id="CHEBI:30413"/>
    </ligand>
    <ligandPart>
        <name>Fe</name>
        <dbReference type="ChEBI" id="CHEBI:18248"/>
    </ligandPart>
</feature>
<dbReference type="Pfam" id="PF00067">
    <property type="entry name" value="p450"/>
    <property type="match status" value="1"/>
</dbReference>
<keyword evidence="9" id="KW-0732">Signal</keyword>
<evidence type="ECO:0000256" key="2">
    <source>
        <dbReference type="ARBA" id="ARBA00010617"/>
    </source>
</evidence>
<accession>A0A8H4PVE1</accession>
<dbReference type="EMBL" id="JAAVMX010000003">
    <property type="protein sequence ID" value="KAF4510973.1"/>
    <property type="molecule type" value="Genomic_DNA"/>
</dbReference>
<evidence type="ECO:0000313" key="10">
    <source>
        <dbReference type="EMBL" id="KAF4510973.1"/>
    </source>
</evidence>
<evidence type="ECO:0000256" key="9">
    <source>
        <dbReference type="SAM" id="SignalP"/>
    </source>
</evidence>
<keyword evidence="5 8" id="KW-0560">Oxidoreductase</keyword>
<comment type="cofactor">
    <cofactor evidence="1 7">
        <name>heme</name>
        <dbReference type="ChEBI" id="CHEBI:30413"/>
    </cofactor>
</comment>
<dbReference type="InterPro" id="IPR017972">
    <property type="entry name" value="Cyt_P450_CS"/>
</dbReference>
<dbReference type="OrthoDB" id="1470350at2759"/>
<dbReference type="InterPro" id="IPR002401">
    <property type="entry name" value="Cyt_P450_E_grp-I"/>
</dbReference>
<comment type="similarity">
    <text evidence="2 8">Belongs to the cytochrome P450 family.</text>
</comment>
<dbReference type="PANTHER" id="PTHR24305:SF96">
    <property type="entry name" value="CYTOCHROME P450 MONOOXYGENASE STCB-RELATED"/>
    <property type="match status" value="1"/>
</dbReference>
<dbReference type="GO" id="GO:0004497">
    <property type="term" value="F:monooxygenase activity"/>
    <property type="evidence" value="ECO:0007669"/>
    <property type="project" value="UniProtKB-KW"/>
</dbReference>
<protein>
    <recommendedName>
        <fullName evidence="12">Cytochrome P450</fullName>
    </recommendedName>
</protein>
<keyword evidence="8" id="KW-0503">Monooxygenase</keyword>
<sequence>MSFHLGHYSAHMYGSAIAVALALVLLRTAMQVLGAPTSRVPGPWYSKWTSLVLDYHFLKGQRTVYVHALHRQYGPVVRIGPNEVDVTDLDAVRAIYGTKETFRKSDFYRRLVPGGQQSMFSTADVDFHRRHRRLLAGPMSETSLKSVTGQVDARVRLAVDKMGQEMKSRGAVDVSKFWLFMATDVIGELTFGESFRMLELGEKNEYVGDLERVNRMSAIRVTFPSLVRFSRIVPLPVFKRAQETGQNFARYATESLIRHRKLVEADPDLVRQTLFTKLFKAEDDDTMPFDEVRDEARSYIIAGSDTTSNTLTYLTWSVCRNPRLRVALVDELQKLPADFTDAQLRHLGLLNHVIDETLRLYSAVPAALPRVVPPGGVELAGYRFDEGTVVCAQAYSMHRDHDIYPNPDAFVPSRWADPTKAMKEAYMPFGRGPRVCIGQHLAQIELRLATARFFLAFPNAQMSSLEAMSDLDMKPRMHFLLSPSGGRCLVEAR</sequence>
<dbReference type="GO" id="GO:0005506">
    <property type="term" value="F:iron ion binding"/>
    <property type="evidence" value="ECO:0007669"/>
    <property type="project" value="InterPro"/>
</dbReference>
<gene>
    <name evidence="10" type="ORF">G6O67_002816</name>
</gene>
<keyword evidence="11" id="KW-1185">Reference proteome</keyword>
<feature type="chain" id="PRO_5034979406" description="Cytochrome P450" evidence="9">
    <location>
        <begin position="35"/>
        <end position="493"/>
    </location>
</feature>
<keyword evidence="4 7" id="KW-0479">Metal-binding</keyword>
<evidence type="ECO:0000313" key="11">
    <source>
        <dbReference type="Proteomes" id="UP000557566"/>
    </source>
</evidence>
<dbReference type="PRINTS" id="PR00463">
    <property type="entry name" value="EP450I"/>
</dbReference>
<dbReference type="InterPro" id="IPR036396">
    <property type="entry name" value="Cyt_P450_sf"/>
</dbReference>
<keyword evidence="3 7" id="KW-0349">Heme</keyword>
<keyword evidence="6 7" id="KW-0408">Iron</keyword>
<reference evidence="10 11" key="1">
    <citation type="journal article" date="2020" name="Genome Biol. Evol.">
        <title>A new high-quality draft genome assembly of the Chinese cordyceps Ophiocordyceps sinensis.</title>
        <authorList>
            <person name="Shu R."/>
            <person name="Zhang J."/>
            <person name="Meng Q."/>
            <person name="Zhang H."/>
            <person name="Zhou G."/>
            <person name="Li M."/>
            <person name="Wu P."/>
            <person name="Zhao Y."/>
            <person name="Chen C."/>
            <person name="Qin Q."/>
        </authorList>
    </citation>
    <scope>NUCLEOTIDE SEQUENCE [LARGE SCALE GENOMIC DNA]</scope>
    <source>
        <strain evidence="10 11">IOZ07</strain>
    </source>
</reference>
<organism evidence="10 11">
    <name type="scientific">Ophiocordyceps sinensis</name>
    <dbReference type="NCBI Taxonomy" id="72228"/>
    <lineage>
        <taxon>Eukaryota</taxon>
        <taxon>Fungi</taxon>
        <taxon>Dikarya</taxon>
        <taxon>Ascomycota</taxon>
        <taxon>Pezizomycotina</taxon>
        <taxon>Sordariomycetes</taxon>
        <taxon>Hypocreomycetidae</taxon>
        <taxon>Hypocreales</taxon>
        <taxon>Ophiocordycipitaceae</taxon>
        <taxon>Ophiocordyceps</taxon>
    </lineage>
</organism>
<dbReference type="InterPro" id="IPR050121">
    <property type="entry name" value="Cytochrome_P450_monoxygenase"/>
</dbReference>
<dbReference type="PRINTS" id="PR00385">
    <property type="entry name" value="P450"/>
</dbReference>
<evidence type="ECO:0000256" key="4">
    <source>
        <dbReference type="ARBA" id="ARBA00022723"/>
    </source>
</evidence>
<dbReference type="Proteomes" id="UP000557566">
    <property type="component" value="Unassembled WGS sequence"/>
</dbReference>
<dbReference type="PROSITE" id="PS00086">
    <property type="entry name" value="CYTOCHROME_P450"/>
    <property type="match status" value="1"/>
</dbReference>
<evidence type="ECO:0008006" key="12">
    <source>
        <dbReference type="Google" id="ProtNLM"/>
    </source>
</evidence>
<name>A0A8H4PVE1_9HYPO</name>
<evidence type="ECO:0000256" key="8">
    <source>
        <dbReference type="RuleBase" id="RU000461"/>
    </source>
</evidence>
<dbReference type="InterPro" id="IPR001128">
    <property type="entry name" value="Cyt_P450"/>
</dbReference>
<evidence type="ECO:0000256" key="1">
    <source>
        <dbReference type="ARBA" id="ARBA00001971"/>
    </source>
</evidence>
<dbReference type="GO" id="GO:0020037">
    <property type="term" value="F:heme binding"/>
    <property type="evidence" value="ECO:0007669"/>
    <property type="project" value="InterPro"/>
</dbReference>